<keyword evidence="2" id="KW-1185">Reference proteome</keyword>
<sequence length="249" mass="27913">MKLSVFRVILLFIFMPFAGNASAYWMEIKGSGKLNETAYIQVCYGNIDEFSIRHRDTGIELDRAGDFEISLQDENGNKTALPMLKKADCWEAAFTPSHNGVYRILGINDTHEVVDRSKTGGKNIRPIDYLCSAYVVGNGNMNSTPAQQLDIIVGTGKKGLISVKAFKDGRIAEPKTSLRVFNPENWEKELITNEEGEAFFKPTMPGLYIIREDWEDPSPGNYKGVAYKAVRHRCNYCLQVEASAITVKQ</sequence>
<dbReference type="EMBL" id="CP043450">
    <property type="protein sequence ID" value="QEM08589.1"/>
    <property type="molecule type" value="Genomic_DNA"/>
</dbReference>
<dbReference type="Proteomes" id="UP000251402">
    <property type="component" value="Chromosome"/>
</dbReference>
<proteinExistence type="predicted"/>
<organism evidence="1 2">
    <name type="scientific">Mucilaginibacter rubeus</name>
    <dbReference type="NCBI Taxonomy" id="2027860"/>
    <lineage>
        <taxon>Bacteria</taxon>
        <taxon>Pseudomonadati</taxon>
        <taxon>Bacteroidota</taxon>
        <taxon>Sphingobacteriia</taxon>
        <taxon>Sphingobacteriales</taxon>
        <taxon>Sphingobacteriaceae</taxon>
        <taxon>Mucilaginibacter</taxon>
    </lineage>
</organism>
<name>A0A5C1HSJ4_9SPHI</name>
<accession>A0A5C1HSJ4</accession>
<gene>
    <name evidence="1" type="ORF">DEO27_000680</name>
</gene>
<dbReference type="RefSeq" id="WP_112572540.1">
    <property type="nucleotide sequence ID" value="NZ_CP043450.1"/>
</dbReference>
<evidence type="ECO:0000313" key="2">
    <source>
        <dbReference type="Proteomes" id="UP000251402"/>
    </source>
</evidence>
<evidence type="ECO:0000313" key="1">
    <source>
        <dbReference type="EMBL" id="QEM08589.1"/>
    </source>
</evidence>
<reference evidence="1" key="1">
    <citation type="submission" date="2019-08" db="EMBL/GenBank/DDBJ databases">
        <title>Comparative genome analysis confer to the adaptation heavy metal polluted environment.</title>
        <authorList>
            <person name="Li Y."/>
        </authorList>
    </citation>
    <scope>NUCLEOTIDE SEQUENCE [LARGE SCALE GENOMIC DNA]</scope>
    <source>
        <strain evidence="1">P1</strain>
    </source>
</reference>
<dbReference type="OrthoDB" id="1345900at2"/>
<protein>
    <recommendedName>
        <fullName evidence="3">DUF4198 domain-containing protein</fullName>
    </recommendedName>
</protein>
<dbReference type="AlphaFoldDB" id="A0A5C1HSJ4"/>
<evidence type="ECO:0008006" key="3">
    <source>
        <dbReference type="Google" id="ProtNLM"/>
    </source>
</evidence>
<dbReference type="KEGG" id="mrub:DEO27_000680"/>